<evidence type="ECO:0000313" key="2">
    <source>
        <dbReference type="Proteomes" id="UP000481037"/>
    </source>
</evidence>
<dbReference type="RefSeq" id="WP_154370109.1">
    <property type="nucleotide sequence ID" value="NZ_WKJM01000036.1"/>
</dbReference>
<sequence>MTKQMNQGQALLKPAAIQSLMLGKHFRLDQDPEVYQVMGLKGRTRQVVLQVPSTERILILSEDEFLAQASEIV</sequence>
<keyword evidence="2" id="KW-1185">Reference proteome</keyword>
<gene>
    <name evidence="1" type="ORF">GJ697_27190</name>
</gene>
<comment type="caution">
    <text evidence="1">The sequence shown here is derived from an EMBL/GenBank/DDBJ whole genome shotgun (WGS) entry which is preliminary data.</text>
</comment>
<dbReference type="EMBL" id="WKJM01000036">
    <property type="protein sequence ID" value="MRX11516.1"/>
    <property type="molecule type" value="Genomic_DNA"/>
</dbReference>
<reference evidence="1 2" key="1">
    <citation type="submission" date="2019-11" db="EMBL/GenBank/DDBJ databases">
        <title>Novel species isolated from a subtropical stream in China.</title>
        <authorList>
            <person name="Lu H."/>
        </authorList>
    </citation>
    <scope>NUCLEOTIDE SEQUENCE [LARGE SCALE GENOMIC DNA]</scope>
    <source>
        <strain evidence="1 2">FT25W</strain>
    </source>
</reference>
<accession>A0A6L5QNT4</accession>
<protein>
    <submittedName>
        <fullName evidence="1">Uncharacterized protein</fullName>
    </submittedName>
</protein>
<name>A0A6L5QNT4_9BURK</name>
<proteinExistence type="predicted"/>
<evidence type="ECO:0000313" key="1">
    <source>
        <dbReference type="EMBL" id="MRX11516.1"/>
    </source>
</evidence>
<dbReference type="AlphaFoldDB" id="A0A6L5QNT4"/>
<organism evidence="1 2">
    <name type="scientific">Duganella alba</name>
    <dbReference type="NCBI Taxonomy" id="2666081"/>
    <lineage>
        <taxon>Bacteria</taxon>
        <taxon>Pseudomonadati</taxon>
        <taxon>Pseudomonadota</taxon>
        <taxon>Betaproteobacteria</taxon>
        <taxon>Burkholderiales</taxon>
        <taxon>Oxalobacteraceae</taxon>
        <taxon>Telluria group</taxon>
        <taxon>Duganella</taxon>
    </lineage>
</organism>
<dbReference type="Proteomes" id="UP000481037">
    <property type="component" value="Unassembled WGS sequence"/>
</dbReference>